<dbReference type="EMBL" id="CAJGYM010000005">
    <property type="protein sequence ID" value="CAD6186657.1"/>
    <property type="molecule type" value="Genomic_DNA"/>
</dbReference>
<dbReference type="PRINTS" id="PR00624">
    <property type="entry name" value="HISTONEH5"/>
</dbReference>
<feature type="compositionally biased region" description="Low complexity" evidence="3">
    <location>
        <begin position="87"/>
        <end position="119"/>
    </location>
</feature>
<dbReference type="GO" id="GO:0030527">
    <property type="term" value="F:structural constituent of chromatin"/>
    <property type="evidence" value="ECO:0007669"/>
    <property type="project" value="InterPro"/>
</dbReference>
<feature type="compositionally biased region" description="Pro residues" evidence="3">
    <location>
        <begin position="120"/>
        <end position="129"/>
    </location>
</feature>
<accession>A0A8S1GSL7</accession>
<evidence type="ECO:0000313" key="5">
    <source>
        <dbReference type="Proteomes" id="UP000835052"/>
    </source>
</evidence>
<dbReference type="GO" id="GO:0003677">
    <property type="term" value="F:DNA binding"/>
    <property type="evidence" value="ECO:0007669"/>
    <property type="project" value="InterPro"/>
</dbReference>
<organism evidence="4 5">
    <name type="scientific">Caenorhabditis auriculariae</name>
    <dbReference type="NCBI Taxonomy" id="2777116"/>
    <lineage>
        <taxon>Eukaryota</taxon>
        <taxon>Metazoa</taxon>
        <taxon>Ecdysozoa</taxon>
        <taxon>Nematoda</taxon>
        <taxon>Chromadorea</taxon>
        <taxon>Rhabditida</taxon>
        <taxon>Rhabditina</taxon>
        <taxon>Rhabditomorpha</taxon>
        <taxon>Rhabditoidea</taxon>
        <taxon>Rhabditidae</taxon>
        <taxon>Peloderinae</taxon>
        <taxon>Caenorhabditis</taxon>
    </lineage>
</organism>
<comment type="caution">
    <text evidence="4">The sequence shown here is derived from an EMBL/GenBank/DDBJ whole genome shotgun (WGS) entry which is preliminary data.</text>
</comment>
<evidence type="ECO:0000256" key="2">
    <source>
        <dbReference type="ARBA" id="ARBA00023242"/>
    </source>
</evidence>
<feature type="compositionally biased region" description="Pro residues" evidence="3">
    <location>
        <begin position="247"/>
        <end position="259"/>
    </location>
</feature>
<dbReference type="PANTHER" id="PTHR13354">
    <property type="entry name" value="ROUND SPERMATID BASIC PROTEIN 1"/>
    <property type="match status" value="1"/>
</dbReference>
<dbReference type="GO" id="GO:0006334">
    <property type="term" value="P:nucleosome assembly"/>
    <property type="evidence" value="ECO:0007669"/>
    <property type="project" value="InterPro"/>
</dbReference>
<gene>
    <name evidence="4" type="ORF">CAUJ_LOCUS2576</name>
</gene>
<sequence>MFVHLACCELGERAACRVAVIVICSKLPGMNGSLVDRENSVSEKYYTGSTNGRHSPMHRKRRRDSSNSSSSPYEVISARSEQNGSTKLKISPSESSPILSPSSSGGFPTSPNSSSSATPVCPPPPPPPRRLQEPASLEVPRGHRGPKTPPMPCEEEEDVRDWGEEPFGVDDCVPPPPPPPDLLAEPISNIYMSQDHYMMQYPPPYAYHPMYYNGMMSIGPPPMGVPMPNGHSSHVAPAVKLIIRDCSPPPPPPPPPPLPTKKVERNGTRWSSVVPPPPKPPQNLADPPKSPPPPPPPKKRMALAEDDIVRQLLHDAHHPSFPVAKREAPKLAKKTDASNGRAEEKKKIELKRTKTEKTTTEKVSVAANLIKKPKLEESSVVESAAVTVEKTTTTVTQVATVKKETNGRTSPPNKEPKKLGRPPKNVDKPKKPEETMEKEEKKVKREEEKSEKEVKKMKKEKTENDKDKQESKKKEHKEKEPKEKEPKEKENKVKEPKEKEHKERDPKEKLQKQKDGEISKPSQKSCSESHKIREENFIKPKKEPKEEPEHREKHPKVFSCSSPNKVEPFRPKENSEKIVVKEEPLDFDSPQKLEKKSSGKDKLPKISSKFRKLIHIETHPNGGASILSADWDRVQKELEEEDLEKFARQFIRLGLAESNNVPIFVAGILQNAAGYLDDVFVHLSEKYPTLPVKVGSLTNKQLVETMSMRQYHDQVMETCHHGTFRSGPMHSLSMVGAKQEECGDHFADLIAQLESSPILCPLMPWGEWSSMKMGDVTESDDGPIYWVRPGEQLIRTDEVKEEKNGDGELLLIETRISQFDILNVESFCLKIGRLATPTTSVTVWNGKRRPPLVFSNLFDLQMRSQRQKNSENRIVDRLQLDLYEPPMSQCVQWVEEAKLNQLRRDGIRYSKFQLHENDIYFLPRRIVHQFRTISACASIAWHVRLQQYYLEDETEEKL</sequence>
<evidence type="ECO:0000256" key="3">
    <source>
        <dbReference type="SAM" id="MobiDB-lite"/>
    </source>
</evidence>
<name>A0A8S1GSL7_9PELO</name>
<feature type="compositionally biased region" description="Basic and acidic residues" evidence="3">
    <location>
        <begin position="527"/>
        <end position="552"/>
    </location>
</feature>
<keyword evidence="5" id="KW-1185">Reference proteome</keyword>
<feature type="region of interest" description="Disordered" evidence="3">
    <location>
        <begin position="397"/>
        <end position="601"/>
    </location>
</feature>
<dbReference type="GO" id="GO:0000786">
    <property type="term" value="C:nucleosome"/>
    <property type="evidence" value="ECO:0007669"/>
    <property type="project" value="InterPro"/>
</dbReference>
<dbReference type="InterPro" id="IPR026306">
    <property type="entry name" value="RSBN1/Dpy-2/CEP530"/>
</dbReference>
<feature type="compositionally biased region" description="Basic and acidic residues" evidence="3">
    <location>
        <begin position="567"/>
        <end position="601"/>
    </location>
</feature>
<dbReference type="OrthoDB" id="6020087at2759"/>
<keyword evidence="2" id="KW-0539">Nucleus</keyword>
<comment type="similarity">
    <text evidence="1">Belongs to the round spermatid basic protein 1 family.</text>
</comment>
<reference evidence="4" key="1">
    <citation type="submission" date="2020-10" db="EMBL/GenBank/DDBJ databases">
        <authorList>
            <person name="Kikuchi T."/>
        </authorList>
    </citation>
    <scope>NUCLEOTIDE SEQUENCE</scope>
    <source>
        <strain evidence="4">NKZ352</strain>
    </source>
</reference>
<dbReference type="Proteomes" id="UP000835052">
    <property type="component" value="Unassembled WGS sequence"/>
</dbReference>
<dbReference type="SUPFAM" id="SSF101447">
    <property type="entry name" value="Formin homology 2 domain (FH2 domain)"/>
    <property type="match status" value="1"/>
</dbReference>
<dbReference type="PANTHER" id="PTHR13354:SF11">
    <property type="entry name" value="LYSINE-SPECIFIC DEMETHYLASE 9"/>
    <property type="match status" value="1"/>
</dbReference>
<proteinExistence type="inferred from homology"/>
<dbReference type="GO" id="GO:0005634">
    <property type="term" value="C:nucleus"/>
    <property type="evidence" value="ECO:0007669"/>
    <property type="project" value="InterPro"/>
</dbReference>
<protein>
    <submittedName>
        <fullName evidence="4">Uncharacterized protein</fullName>
    </submittedName>
</protein>
<dbReference type="InterPro" id="IPR005819">
    <property type="entry name" value="H1/H5"/>
</dbReference>
<feature type="compositionally biased region" description="Basic and acidic residues" evidence="3">
    <location>
        <begin position="414"/>
        <end position="518"/>
    </location>
</feature>
<feature type="region of interest" description="Disordered" evidence="3">
    <location>
        <begin position="45"/>
        <end position="184"/>
    </location>
</feature>
<dbReference type="AlphaFoldDB" id="A0A8S1GSL7"/>
<feature type="compositionally biased region" description="Basic and acidic residues" evidence="3">
    <location>
        <begin position="307"/>
        <end position="360"/>
    </location>
</feature>
<evidence type="ECO:0000256" key="1">
    <source>
        <dbReference type="ARBA" id="ARBA00010560"/>
    </source>
</evidence>
<evidence type="ECO:0000313" key="4">
    <source>
        <dbReference type="EMBL" id="CAD6186657.1"/>
    </source>
</evidence>
<feature type="region of interest" description="Disordered" evidence="3">
    <location>
        <begin position="243"/>
        <end position="360"/>
    </location>
</feature>